<feature type="domain" description="D-isomer specific 2-hydroxyacid dehydrogenase catalytic" evidence="4">
    <location>
        <begin position="2"/>
        <end position="296"/>
    </location>
</feature>
<dbReference type="InterPro" id="IPR006140">
    <property type="entry name" value="D-isomer_DH_NAD-bd"/>
</dbReference>
<evidence type="ECO:0000313" key="6">
    <source>
        <dbReference type="EMBL" id="EPR71482.1"/>
    </source>
</evidence>
<feature type="domain" description="D-isomer specific 2-hydroxyacid dehydrogenase NAD-binding" evidence="5">
    <location>
        <begin position="97"/>
        <end position="278"/>
    </location>
</feature>
<dbReference type="eggNOG" id="COG0111">
    <property type="taxonomic scope" value="Bacteria"/>
</dbReference>
<dbReference type="GO" id="GO:0016618">
    <property type="term" value="F:hydroxypyruvate reductase [NAD(P)H] activity"/>
    <property type="evidence" value="ECO:0007669"/>
    <property type="project" value="TreeGrafter"/>
</dbReference>
<proteinExistence type="inferred from homology"/>
<dbReference type="PATRIC" id="fig|641524.5.peg.287"/>
<dbReference type="GO" id="GO:0051287">
    <property type="term" value="F:NAD binding"/>
    <property type="evidence" value="ECO:0007669"/>
    <property type="project" value="InterPro"/>
</dbReference>
<evidence type="ECO:0000256" key="3">
    <source>
        <dbReference type="RuleBase" id="RU003719"/>
    </source>
</evidence>
<comment type="caution">
    <text evidence="6">The sequence shown here is derived from an EMBL/GenBank/DDBJ whole genome shotgun (WGS) entry which is preliminary data.</text>
</comment>
<dbReference type="SUPFAM" id="SSF51735">
    <property type="entry name" value="NAD(P)-binding Rossmann-fold domains"/>
    <property type="match status" value="1"/>
</dbReference>
<evidence type="ECO:0000256" key="2">
    <source>
        <dbReference type="ARBA" id="ARBA00023027"/>
    </source>
</evidence>
<dbReference type="InterPro" id="IPR006139">
    <property type="entry name" value="D-isomer_2_OHA_DH_cat_dom"/>
</dbReference>
<dbReference type="InterPro" id="IPR036291">
    <property type="entry name" value="NAD(P)-bd_dom_sf"/>
</dbReference>
<reference evidence="6 7" key="1">
    <citation type="journal article" date="2013" name="Genome Announc.">
        <title>Draft Genome Sequence of Cyclobacterium qasimii Strain M12-11BT, Isolated from Arctic Marine Sediment.</title>
        <authorList>
            <person name="Shivaji S."/>
            <person name="Ara S."/>
            <person name="Singh A."/>
            <person name="Kumar Pinnaka A."/>
        </authorList>
    </citation>
    <scope>NUCLEOTIDE SEQUENCE [LARGE SCALE GENOMIC DNA]</scope>
    <source>
        <strain evidence="6 7">M12-11B</strain>
    </source>
</reference>
<dbReference type="Gene3D" id="3.40.50.720">
    <property type="entry name" value="NAD(P)-binding Rossmann-like Domain"/>
    <property type="match status" value="2"/>
</dbReference>
<dbReference type="Pfam" id="PF02826">
    <property type="entry name" value="2-Hacid_dh_C"/>
    <property type="match status" value="1"/>
</dbReference>
<gene>
    <name evidence="6" type="ORF">ADICYQ_0291</name>
</gene>
<dbReference type="Proteomes" id="UP000014974">
    <property type="component" value="Unassembled WGS sequence"/>
</dbReference>
<dbReference type="GO" id="GO:0005829">
    <property type="term" value="C:cytosol"/>
    <property type="evidence" value="ECO:0007669"/>
    <property type="project" value="TreeGrafter"/>
</dbReference>
<keyword evidence="2" id="KW-0520">NAD</keyword>
<evidence type="ECO:0000259" key="4">
    <source>
        <dbReference type="Pfam" id="PF00389"/>
    </source>
</evidence>
<comment type="similarity">
    <text evidence="3">Belongs to the D-isomer specific 2-hydroxyacid dehydrogenase family.</text>
</comment>
<dbReference type="EC" id="1.1.1.95" evidence="6"/>
<evidence type="ECO:0000259" key="5">
    <source>
        <dbReference type="Pfam" id="PF02826"/>
    </source>
</evidence>
<dbReference type="Pfam" id="PF00389">
    <property type="entry name" value="2-Hacid_dh"/>
    <property type="match status" value="1"/>
</dbReference>
<dbReference type="STRING" id="641524.ADICYQ_0291"/>
<organism evidence="6 7">
    <name type="scientific">Cyclobacterium qasimii M12-11B</name>
    <dbReference type="NCBI Taxonomy" id="641524"/>
    <lineage>
        <taxon>Bacteria</taxon>
        <taxon>Pseudomonadati</taxon>
        <taxon>Bacteroidota</taxon>
        <taxon>Cytophagia</taxon>
        <taxon>Cytophagales</taxon>
        <taxon>Cyclobacteriaceae</taxon>
        <taxon>Cyclobacterium</taxon>
    </lineage>
</organism>
<dbReference type="PANTHER" id="PTHR10996">
    <property type="entry name" value="2-HYDROXYACID DEHYDROGENASE-RELATED"/>
    <property type="match status" value="1"/>
</dbReference>
<dbReference type="EMBL" id="ATNM01000014">
    <property type="protein sequence ID" value="EPR71482.1"/>
    <property type="molecule type" value="Genomic_DNA"/>
</dbReference>
<dbReference type="InterPro" id="IPR050223">
    <property type="entry name" value="D-isomer_2-hydroxyacid_DH"/>
</dbReference>
<dbReference type="PANTHER" id="PTHR10996:SF178">
    <property type="entry name" value="2-HYDROXYACID DEHYDROGENASE YGL185C-RELATED"/>
    <property type="match status" value="1"/>
</dbReference>
<evidence type="ECO:0000256" key="1">
    <source>
        <dbReference type="ARBA" id="ARBA00023002"/>
    </source>
</evidence>
<dbReference type="AlphaFoldDB" id="S7VQ44"/>
<evidence type="ECO:0000313" key="7">
    <source>
        <dbReference type="Proteomes" id="UP000014974"/>
    </source>
</evidence>
<dbReference type="GO" id="GO:0004617">
    <property type="term" value="F:phosphoglycerate dehydrogenase activity"/>
    <property type="evidence" value="ECO:0007669"/>
    <property type="project" value="UniProtKB-EC"/>
</dbReference>
<protein>
    <submittedName>
        <fullName evidence="6">D-3-phosphoglycerate dehydrogenase</fullName>
        <ecNumber evidence="6">1.1.1.95</ecNumber>
    </submittedName>
</protein>
<dbReference type="GO" id="GO:0030267">
    <property type="term" value="F:glyoxylate reductase (NADPH) activity"/>
    <property type="evidence" value="ECO:0007669"/>
    <property type="project" value="TreeGrafter"/>
</dbReference>
<accession>S7VQ44</accession>
<dbReference type="SUPFAM" id="SSF52283">
    <property type="entry name" value="Formate/glycerate dehydrogenase catalytic domain-like"/>
    <property type="match status" value="1"/>
</dbReference>
<keyword evidence="1 3" id="KW-0560">Oxidoreductase</keyword>
<sequence>MHESIVPLLEEKGYEAHYRPDIDREGILQILSDYGGLVIRSKTPIDRALLVKGISLKFVARAGAGLDNIDLEYLEQNDIALYAAPEGNRDAVGEHAVGMLLALFNHYVQSDSQVRRGIWDREGNRGEELCGKTVGVFGFGNMGAAFAKRLQGFGVKVLAYDKYKKGFGNEFVEECSFETIQEKADVLSIHVPLTEETKGFFTTEIINGFNKPFYLINTARGEVISFETLNEGLQNGKLKGAALDVLEKEKLQKLTVAEKKSFEQLTGFKQVLFSPHVAGWTKESYYKINEVLVAKIAGQWHG</sequence>
<name>S7VQ44_9BACT</name>